<dbReference type="InterPro" id="IPR032710">
    <property type="entry name" value="NTF2-like_dom_sf"/>
</dbReference>
<dbReference type="Gene3D" id="3.10.450.50">
    <property type="match status" value="1"/>
</dbReference>
<name>A0ABS9RIZ4_9FLAO</name>
<dbReference type="InterPro" id="IPR027843">
    <property type="entry name" value="DUF4440"/>
</dbReference>
<gene>
    <name evidence="2" type="ORF">MKW35_09840</name>
</gene>
<dbReference type="RefSeq" id="WP_240573310.1">
    <property type="nucleotide sequence ID" value="NZ_CP136709.1"/>
</dbReference>
<comment type="caution">
    <text evidence="2">The sequence shown here is derived from an EMBL/GenBank/DDBJ whole genome shotgun (WGS) entry which is preliminary data.</text>
</comment>
<dbReference type="Pfam" id="PF14534">
    <property type="entry name" value="DUF4440"/>
    <property type="match status" value="1"/>
</dbReference>
<evidence type="ECO:0000259" key="1">
    <source>
        <dbReference type="Pfam" id="PF14534"/>
    </source>
</evidence>
<dbReference type="PROSITE" id="PS51257">
    <property type="entry name" value="PROKAR_LIPOPROTEIN"/>
    <property type="match status" value="1"/>
</dbReference>
<dbReference type="EMBL" id="JAKVQD010000003">
    <property type="protein sequence ID" value="MCH4552923.1"/>
    <property type="molecule type" value="Genomic_DNA"/>
</dbReference>
<sequence length="147" mass="16855">MKSLIALSLCILSIISCHQDMKPNKEQIELWKQEVLETEHRFSEMAQSEGMNKAFLYFASDDAILLRNEKLIKGKSAIAEYMVDSNSKGLKWSPDFVDVASSGDLAYTYGTYSYTHQDTTGKDIITKGIFHTVWRRQSNGSWKFVWD</sequence>
<keyword evidence="3" id="KW-1185">Reference proteome</keyword>
<evidence type="ECO:0000313" key="2">
    <source>
        <dbReference type="EMBL" id="MCH4552923.1"/>
    </source>
</evidence>
<proteinExistence type="predicted"/>
<dbReference type="Proteomes" id="UP001156141">
    <property type="component" value="Unassembled WGS sequence"/>
</dbReference>
<accession>A0ABS9RIZ4</accession>
<protein>
    <submittedName>
        <fullName evidence="2">Nuclear transport factor 2 family protein</fullName>
    </submittedName>
</protein>
<dbReference type="SUPFAM" id="SSF54427">
    <property type="entry name" value="NTF2-like"/>
    <property type="match status" value="1"/>
</dbReference>
<evidence type="ECO:0000313" key="3">
    <source>
        <dbReference type="Proteomes" id="UP001156141"/>
    </source>
</evidence>
<reference evidence="2" key="1">
    <citation type="submission" date="2022-02" db="EMBL/GenBank/DDBJ databases">
        <title>Aestuariibaculum sp., a marine bacterium isolated from sediment in Guangxi.</title>
        <authorList>
            <person name="Ying J."/>
        </authorList>
    </citation>
    <scope>NUCLEOTIDE SEQUENCE</scope>
    <source>
        <strain evidence="2">L182</strain>
    </source>
</reference>
<organism evidence="2 3">
    <name type="scientific">Aestuariibaculum lutulentum</name>
    <dbReference type="NCBI Taxonomy" id="2920935"/>
    <lineage>
        <taxon>Bacteria</taxon>
        <taxon>Pseudomonadati</taxon>
        <taxon>Bacteroidota</taxon>
        <taxon>Flavobacteriia</taxon>
        <taxon>Flavobacteriales</taxon>
        <taxon>Flavobacteriaceae</taxon>
    </lineage>
</organism>
<feature type="domain" description="DUF4440" evidence="1">
    <location>
        <begin position="53"/>
        <end position="143"/>
    </location>
</feature>